<dbReference type="EMBL" id="JAVDQA010000002">
    <property type="protein sequence ID" value="MDR6300298.1"/>
    <property type="molecule type" value="Genomic_DNA"/>
</dbReference>
<keyword evidence="3" id="KW-1185">Reference proteome</keyword>
<sequence>MLYLKVVFLRIVKSSLFIIFFLLLISCGSSKSVSANQLNVRFLDDFVLEDSLTFQGIPIGGLSDVDFDGEHFYAICDQSSNPRIYRFQLQIKNKKIDTLVIDKMIKVTDSTRNIKPVDFEGIIANPEEKTFLVSSEGLINAGISAAILKTDFQGNIQKKYQLPSYFSTLENARNNGMFEALARDNSTEGFWVANELPLKNDGPKSTFFNRKSLVRFTKFSSEGITENQFAYRLNSISRIPILPFALNGLTAILNYAPQKFISVERSFSAGRGKKAYHVKLFLVDATSATKTLTLERLKKEEIKPAEKFLLFDFDDVRKKLTQKSIENIEGICFGPQLPNGNKTLLLIADNNFNSFKKQLNQVILMEIINP</sequence>
<reference evidence="2 3" key="1">
    <citation type="submission" date="2023-07" db="EMBL/GenBank/DDBJ databases">
        <title>Genomic Encyclopedia of Type Strains, Phase IV (KMG-IV): sequencing the most valuable type-strain genomes for metagenomic binning, comparative biology and taxonomic classification.</title>
        <authorList>
            <person name="Goeker M."/>
        </authorList>
    </citation>
    <scope>NUCLEOTIDE SEQUENCE [LARGE SCALE GENOMIC DNA]</scope>
    <source>
        <strain evidence="2 3">DSM 102814</strain>
    </source>
</reference>
<evidence type="ECO:0000259" key="1">
    <source>
        <dbReference type="Pfam" id="PF13449"/>
    </source>
</evidence>
<dbReference type="Pfam" id="PF13449">
    <property type="entry name" value="Phytase-like"/>
    <property type="match status" value="1"/>
</dbReference>
<name>A0ABU1K6U7_9FLAO</name>
<dbReference type="InterPro" id="IPR027372">
    <property type="entry name" value="Phytase-like_dom"/>
</dbReference>
<evidence type="ECO:0000313" key="2">
    <source>
        <dbReference type="EMBL" id="MDR6300298.1"/>
    </source>
</evidence>
<dbReference type="PROSITE" id="PS51257">
    <property type="entry name" value="PROKAR_LIPOPROTEIN"/>
    <property type="match status" value="1"/>
</dbReference>
<dbReference type="Proteomes" id="UP001257659">
    <property type="component" value="Unassembled WGS sequence"/>
</dbReference>
<feature type="domain" description="Phytase-like" evidence="1">
    <location>
        <begin position="57"/>
        <end position="352"/>
    </location>
</feature>
<organism evidence="2 3">
    <name type="scientific">Mesonia maritima</name>
    <dbReference type="NCBI Taxonomy" id="1793873"/>
    <lineage>
        <taxon>Bacteria</taxon>
        <taxon>Pseudomonadati</taxon>
        <taxon>Bacteroidota</taxon>
        <taxon>Flavobacteriia</taxon>
        <taxon>Flavobacteriales</taxon>
        <taxon>Flavobacteriaceae</taxon>
        <taxon>Mesonia</taxon>
    </lineage>
</organism>
<proteinExistence type="predicted"/>
<accession>A0ABU1K6U7</accession>
<comment type="caution">
    <text evidence="2">The sequence shown here is derived from an EMBL/GenBank/DDBJ whole genome shotgun (WGS) entry which is preliminary data.</text>
</comment>
<evidence type="ECO:0000313" key="3">
    <source>
        <dbReference type="Proteomes" id="UP001257659"/>
    </source>
</evidence>
<dbReference type="RefSeq" id="WP_309727210.1">
    <property type="nucleotide sequence ID" value="NZ_JAVDQA010000002.1"/>
</dbReference>
<gene>
    <name evidence="2" type="ORF">GGR31_000929</name>
</gene>
<protein>
    <recommendedName>
        <fullName evidence="1">Phytase-like domain-containing protein</fullName>
    </recommendedName>
</protein>